<comment type="caution">
    <text evidence="1">The sequence shown here is derived from an EMBL/GenBank/DDBJ whole genome shotgun (WGS) entry which is preliminary data.</text>
</comment>
<name>R8DED7_BACCE</name>
<gene>
    <name evidence="1" type="ORF">IGA_00703</name>
</gene>
<evidence type="ECO:0000313" key="1">
    <source>
        <dbReference type="EMBL" id="EOO22284.1"/>
    </source>
</evidence>
<dbReference type="EMBL" id="AHDZ01000004">
    <property type="protein sequence ID" value="EOO22284.1"/>
    <property type="molecule type" value="Genomic_DNA"/>
</dbReference>
<sequence>MNFVSKELLAEHKVIDGVFKYRDLDIDEEMLRIYSYFESSFERLYESCAGAFNLKDCCFYIKDNNTCNAFASNSKGYNIIGITNAYPILLSKKLDKKYFRSIVFAGINSGEPLQEAYFDLCEDKEFDIGKFMIDCSIEFTFSHEFQHIMQFNSSKFGNNDFLFQENFGKDNFDIKKHAWEFDADRMASYEVLKYVFRVHSNFKVKSDEKLKCLIYLGCSSMIITKCLFYFRVMNQLESHLSVRKVEFYTKKYSHPHPLVRCMNIMEYYFENITDDFPRLEVNYQELLNNTLAVAKLYFDSLIPTHDTMSDLFGDLEKHFDTINNYNQELYEAAIQDEAIRNLLLSRKIQFEDIQSFDVDNLSK</sequence>
<proteinExistence type="predicted"/>
<dbReference type="HOGENOM" id="CLU_841162_0_0_9"/>
<dbReference type="AlphaFoldDB" id="R8DED7"/>
<evidence type="ECO:0000313" key="2">
    <source>
        <dbReference type="Proteomes" id="UP000014003"/>
    </source>
</evidence>
<dbReference type="PATRIC" id="fig|1053205.3.peg.721"/>
<dbReference type="Proteomes" id="UP000014003">
    <property type="component" value="Unassembled WGS sequence"/>
</dbReference>
<accession>R8DED7</accession>
<protein>
    <submittedName>
        <fullName evidence="1">Uncharacterized protein</fullName>
    </submittedName>
</protein>
<reference evidence="1 2" key="1">
    <citation type="submission" date="2012-12" db="EMBL/GenBank/DDBJ databases">
        <title>The Genome Sequence of Bacillus cereus HuA3-9.</title>
        <authorList>
            <consortium name="The Broad Institute Genome Sequencing Platform"/>
            <consortium name="The Broad Institute Genome Sequencing Center for Infectious Disease"/>
            <person name="Feldgarden M."/>
            <person name="Van der Auwera G.A."/>
            <person name="Mahillon J."/>
            <person name="Duprez V."/>
            <person name="Timmery S."/>
            <person name="Mattelet C."/>
            <person name="Dierick K."/>
            <person name="Sun M."/>
            <person name="Yu Z."/>
            <person name="Zhu L."/>
            <person name="Hu X."/>
            <person name="Shank E.B."/>
            <person name="Swiecicka I."/>
            <person name="Hansen B.M."/>
            <person name="Andrup L."/>
            <person name="Walker B."/>
            <person name="Young S.K."/>
            <person name="Zeng Q."/>
            <person name="Gargeya S."/>
            <person name="Fitzgerald M."/>
            <person name="Haas B."/>
            <person name="Abouelleil A."/>
            <person name="Alvarado L."/>
            <person name="Arachchi H.M."/>
            <person name="Berlin A.M."/>
            <person name="Chapman S.B."/>
            <person name="Dewar J."/>
            <person name="Goldberg J."/>
            <person name="Griggs A."/>
            <person name="Gujja S."/>
            <person name="Hansen M."/>
            <person name="Howarth C."/>
            <person name="Imamovic A."/>
            <person name="Larimer J."/>
            <person name="McCowan C."/>
            <person name="Murphy C."/>
            <person name="Neiman D."/>
            <person name="Pearson M."/>
            <person name="Priest M."/>
            <person name="Roberts A."/>
            <person name="Saif S."/>
            <person name="Shea T."/>
            <person name="Sisk P."/>
            <person name="Sykes S."/>
            <person name="Wortman J."/>
            <person name="Nusbaum C."/>
            <person name="Birren B."/>
        </authorList>
    </citation>
    <scope>NUCLEOTIDE SEQUENCE [LARGE SCALE GENOMIC DNA]</scope>
    <source>
        <strain evidence="1 2">HuA3-9</strain>
    </source>
</reference>
<dbReference type="RefSeq" id="WP_016094436.1">
    <property type="nucleotide sequence ID" value="NZ_KB976125.1"/>
</dbReference>
<organism evidence="1 2">
    <name type="scientific">Bacillus cereus HuA3-9</name>
    <dbReference type="NCBI Taxonomy" id="1053205"/>
    <lineage>
        <taxon>Bacteria</taxon>
        <taxon>Bacillati</taxon>
        <taxon>Bacillota</taxon>
        <taxon>Bacilli</taxon>
        <taxon>Bacillales</taxon>
        <taxon>Bacillaceae</taxon>
        <taxon>Bacillus</taxon>
        <taxon>Bacillus cereus group</taxon>
    </lineage>
</organism>